<keyword evidence="2" id="KW-0175">Coiled coil</keyword>
<keyword evidence="7" id="KW-1185">Reference proteome</keyword>
<organism evidence="6 7">
    <name type="scientific">Coemansia thaxteri</name>
    <dbReference type="NCBI Taxonomy" id="2663907"/>
    <lineage>
        <taxon>Eukaryota</taxon>
        <taxon>Fungi</taxon>
        <taxon>Fungi incertae sedis</taxon>
        <taxon>Zoopagomycota</taxon>
        <taxon>Kickxellomycotina</taxon>
        <taxon>Kickxellomycetes</taxon>
        <taxon>Kickxellales</taxon>
        <taxon>Kickxellaceae</taxon>
        <taxon>Coemansia</taxon>
    </lineage>
</organism>
<dbReference type="AlphaFoldDB" id="A0A9W8BGA8"/>
<evidence type="ECO:0000313" key="7">
    <source>
        <dbReference type="Proteomes" id="UP001150907"/>
    </source>
</evidence>
<evidence type="ECO:0008006" key="8">
    <source>
        <dbReference type="Google" id="ProtNLM"/>
    </source>
</evidence>
<dbReference type="InterPro" id="IPR054414">
    <property type="entry name" value="Ccdc124/Oxs1_C"/>
</dbReference>
<reference evidence="6" key="1">
    <citation type="submission" date="2022-07" db="EMBL/GenBank/DDBJ databases">
        <title>Phylogenomic reconstructions and comparative analyses of Kickxellomycotina fungi.</title>
        <authorList>
            <person name="Reynolds N.K."/>
            <person name="Stajich J.E."/>
            <person name="Barry K."/>
            <person name="Grigoriev I.V."/>
            <person name="Crous P."/>
            <person name="Smith M.E."/>
        </authorList>
    </citation>
    <scope>NUCLEOTIDE SEQUENCE</scope>
    <source>
        <strain evidence="6">IMI 214461</strain>
    </source>
</reference>
<dbReference type="InterPro" id="IPR054413">
    <property type="entry name" value="LSO1/2"/>
</dbReference>
<dbReference type="InterPro" id="IPR010422">
    <property type="entry name" value="Ccdc124/Oxs1"/>
</dbReference>
<evidence type="ECO:0000313" key="6">
    <source>
        <dbReference type="EMBL" id="KAJ1999512.1"/>
    </source>
</evidence>
<name>A0A9W8BGA8_9FUNG</name>
<proteinExistence type="inferred from homology"/>
<gene>
    <name evidence="6" type="ORF">H4R26_005030</name>
</gene>
<dbReference type="GO" id="GO:0006366">
    <property type="term" value="P:transcription by RNA polymerase II"/>
    <property type="evidence" value="ECO:0007669"/>
    <property type="project" value="TreeGrafter"/>
</dbReference>
<protein>
    <recommendedName>
        <fullName evidence="8">DUF1014-domain-containing protein</fullName>
    </recommendedName>
</protein>
<feature type="domain" description="LSO1/LSO2" evidence="5">
    <location>
        <begin position="10"/>
        <end position="76"/>
    </location>
</feature>
<evidence type="ECO:0000259" key="5">
    <source>
        <dbReference type="Pfam" id="PF22048"/>
    </source>
</evidence>
<dbReference type="Proteomes" id="UP001150907">
    <property type="component" value="Unassembled WGS sequence"/>
</dbReference>
<evidence type="ECO:0000259" key="4">
    <source>
        <dbReference type="Pfam" id="PF06244"/>
    </source>
</evidence>
<feature type="domain" description="Coiled-coil" evidence="4">
    <location>
        <begin position="131"/>
        <end position="216"/>
    </location>
</feature>
<comment type="caution">
    <text evidence="6">The sequence shown here is derived from an EMBL/GenBank/DDBJ whole genome shotgun (WGS) entry which is preliminary data.</text>
</comment>
<dbReference type="PANTHER" id="PTHR21680">
    <property type="entry name" value="COILED-COIL DOMAIN-CONTAINING PROTEIN 124"/>
    <property type="match status" value="1"/>
</dbReference>
<dbReference type="Pfam" id="PF22048">
    <property type="entry name" value="LSO1_2-like"/>
    <property type="match status" value="1"/>
</dbReference>
<dbReference type="EMBL" id="JANBQF010000692">
    <property type="protein sequence ID" value="KAJ1999512.1"/>
    <property type="molecule type" value="Genomic_DNA"/>
</dbReference>
<feature type="compositionally biased region" description="Low complexity" evidence="3">
    <location>
        <begin position="70"/>
        <end position="109"/>
    </location>
</feature>
<feature type="compositionally biased region" description="Basic and acidic residues" evidence="3">
    <location>
        <begin position="16"/>
        <end position="33"/>
    </location>
</feature>
<sequence length="246" mass="26194">MPKKFTGANSKVTAAAEKKAAAAAEKDGQKQAAKEVQASKQWKVGAKDTTKQADADAKRQEKEQRRREAQAQLDAEACENAQAAAKKTAPPKLRPAATTPKKKAAAAAPAMAVPELFAAEGAAEGAGAVESFAASNIDDALDLMGTVGEGAGRSGDPAVAAVIDRHPERRAKAAFRAYEEREIPRVREENPGLRLTQIRDLVWKAWQKAGENPFNQAQVAHNATQDDVAAAVAQQRQAVLDRLRID</sequence>
<comment type="similarity">
    <text evidence="1">Belongs to the CCDC124 family.</text>
</comment>
<evidence type="ECO:0000256" key="2">
    <source>
        <dbReference type="ARBA" id="ARBA00023054"/>
    </source>
</evidence>
<dbReference type="GO" id="GO:0003713">
    <property type="term" value="F:transcription coactivator activity"/>
    <property type="evidence" value="ECO:0007669"/>
    <property type="project" value="TreeGrafter"/>
</dbReference>
<accession>A0A9W8BGA8</accession>
<dbReference type="GO" id="GO:0005634">
    <property type="term" value="C:nucleus"/>
    <property type="evidence" value="ECO:0007669"/>
    <property type="project" value="TreeGrafter"/>
</dbReference>
<feature type="compositionally biased region" description="Basic and acidic residues" evidence="3">
    <location>
        <begin position="45"/>
        <end position="69"/>
    </location>
</feature>
<dbReference type="Pfam" id="PF06244">
    <property type="entry name" value="Ccdc124"/>
    <property type="match status" value="1"/>
</dbReference>
<feature type="region of interest" description="Disordered" evidence="3">
    <location>
        <begin position="1"/>
        <end position="109"/>
    </location>
</feature>
<evidence type="ECO:0000256" key="1">
    <source>
        <dbReference type="ARBA" id="ARBA00008296"/>
    </source>
</evidence>
<evidence type="ECO:0000256" key="3">
    <source>
        <dbReference type="SAM" id="MobiDB-lite"/>
    </source>
</evidence>
<dbReference type="PANTHER" id="PTHR21680:SF0">
    <property type="entry name" value="COILED-COIL DOMAIN-CONTAINING PROTEIN 124"/>
    <property type="match status" value="1"/>
</dbReference>
<dbReference type="OrthoDB" id="76412at2759"/>